<evidence type="ECO:0008006" key="4">
    <source>
        <dbReference type="Google" id="ProtNLM"/>
    </source>
</evidence>
<feature type="compositionally biased region" description="Polar residues" evidence="1">
    <location>
        <begin position="306"/>
        <end position="315"/>
    </location>
</feature>
<feature type="region of interest" description="Disordered" evidence="1">
    <location>
        <begin position="294"/>
        <end position="315"/>
    </location>
</feature>
<evidence type="ECO:0000313" key="2">
    <source>
        <dbReference type="EMBL" id="CAH1443594.1"/>
    </source>
</evidence>
<protein>
    <recommendedName>
        <fullName evidence="4">DUF4283 domain-containing protein</fullName>
    </recommendedName>
</protein>
<dbReference type="EMBL" id="CAKMRJ010005518">
    <property type="protein sequence ID" value="CAH1443594.1"/>
    <property type="molecule type" value="Genomic_DNA"/>
</dbReference>
<evidence type="ECO:0000313" key="3">
    <source>
        <dbReference type="Proteomes" id="UP001157418"/>
    </source>
</evidence>
<gene>
    <name evidence="2" type="ORF">LVIROSA_LOCUS29500</name>
</gene>
<dbReference type="Proteomes" id="UP001157418">
    <property type="component" value="Unassembled WGS sequence"/>
</dbReference>
<dbReference type="PANTHER" id="PTHR31286:SF99">
    <property type="entry name" value="DUF4283 DOMAIN-CONTAINING PROTEIN"/>
    <property type="match status" value="1"/>
</dbReference>
<name>A0AAU9P0J6_9ASTR</name>
<sequence length="315" mass="35713">MLASAGKLNRDDVQFSKPLSLDFIHNLESLEDDLILIPSAIMEKGNIPFERTLYGYFLGDRLAFPFVKDRFLELWKEHGLCDVFINDDDVFFFNFDNDVGMNYVLQKGIWKIKDGLSLIGRKLGNPLEVDSYTSTMCERATGRAIYARILIEMSVNDYLAKDIKIKAFTAKGATCSTQRVEYSWLPKRCTHCKIFGHDHANCPACVTSNSGPDHTANTPIQKTTMPIPKEVDIECFHTVKRRTRASHFPKKKVQVDNHKCKGLALKIAQVYKPIVRDPRKKNVSTKIFDALSHQRVDENVDDPSIPLSSSPETPS</sequence>
<keyword evidence="3" id="KW-1185">Reference proteome</keyword>
<comment type="caution">
    <text evidence="2">The sequence shown here is derived from an EMBL/GenBank/DDBJ whole genome shotgun (WGS) entry which is preliminary data.</text>
</comment>
<accession>A0AAU9P0J6</accession>
<evidence type="ECO:0000256" key="1">
    <source>
        <dbReference type="SAM" id="MobiDB-lite"/>
    </source>
</evidence>
<dbReference type="AlphaFoldDB" id="A0AAU9P0J6"/>
<dbReference type="PANTHER" id="PTHR31286">
    <property type="entry name" value="GLYCINE-RICH CELL WALL STRUCTURAL PROTEIN 1.8-LIKE"/>
    <property type="match status" value="1"/>
</dbReference>
<proteinExistence type="predicted"/>
<dbReference type="InterPro" id="IPR040256">
    <property type="entry name" value="At4g02000-like"/>
</dbReference>
<reference evidence="2 3" key="1">
    <citation type="submission" date="2022-01" db="EMBL/GenBank/DDBJ databases">
        <authorList>
            <person name="Xiong W."/>
            <person name="Schranz E."/>
        </authorList>
    </citation>
    <scope>NUCLEOTIDE SEQUENCE [LARGE SCALE GENOMIC DNA]</scope>
</reference>
<organism evidence="2 3">
    <name type="scientific">Lactuca virosa</name>
    <dbReference type="NCBI Taxonomy" id="75947"/>
    <lineage>
        <taxon>Eukaryota</taxon>
        <taxon>Viridiplantae</taxon>
        <taxon>Streptophyta</taxon>
        <taxon>Embryophyta</taxon>
        <taxon>Tracheophyta</taxon>
        <taxon>Spermatophyta</taxon>
        <taxon>Magnoliopsida</taxon>
        <taxon>eudicotyledons</taxon>
        <taxon>Gunneridae</taxon>
        <taxon>Pentapetalae</taxon>
        <taxon>asterids</taxon>
        <taxon>campanulids</taxon>
        <taxon>Asterales</taxon>
        <taxon>Asteraceae</taxon>
        <taxon>Cichorioideae</taxon>
        <taxon>Cichorieae</taxon>
        <taxon>Lactucinae</taxon>
        <taxon>Lactuca</taxon>
    </lineage>
</organism>